<dbReference type="EMBL" id="SOAW01000002">
    <property type="protein sequence ID" value="TDT30859.1"/>
    <property type="molecule type" value="Genomic_DNA"/>
</dbReference>
<dbReference type="AlphaFoldDB" id="A0A4R7J3E4"/>
<sequence>MNAPKLRTLALATAVPAALAAGALAATPASAGPVESEDYYSVELTGAIVYSEQDTYTIYNVPAKVCVTAENPTSVNGWSQISIQPWGVVIEENDDKTTHAWDGIEAGPDEASGDFPERGSYRVGECAEGNLPIRVNHGSTIADNEVVWDSGLGQVETFSLDDAIQAH</sequence>
<feature type="chain" id="PRO_5020457880" evidence="1">
    <location>
        <begin position="32"/>
        <end position="167"/>
    </location>
</feature>
<evidence type="ECO:0000256" key="1">
    <source>
        <dbReference type="SAM" id="SignalP"/>
    </source>
</evidence>
<gene>
    <name evidence="2" type="ORF">CLV29_2265</name>
</gene>
<dbReference type="RefSeq" id="WP_133755207.1">
    <property type="nucleotide sequence ID" value="NZ_SOAW01000002.1"/>
</dbReference>
<name>A0A4R7J3E4_9ACTN</name>
<keyword evidence="1" id="KW-0732">Signal</keyword>
<evidence type="ECO:0000313" key="3">
    <source>
        <dbReference type="Proteomes" id="UP000295371"/>
    </source>
</evidence>
<feature type="signal peptide" evidence="1">
    <location>
        <begin position="1"/>
        <end position="31"/>
    </location>
</feature>
<organism evidence="2 3">
    <name type="scientific">Naumannella halotolerans</name>
    <dbReference type="NCBI Taxonomy" id="993414"/>
    <lineage>
        <taxon>Bacteria</taxon>
        <taxon>Bacillati</taxon>
        <taxon>Actinomycetota</taxon>
        <taxon>Actinomycetes</taxon>
        <taxon>Propionibacteriales</taxon>
        <taxon>Propionibacteriaceae</taxon>
        <taxon>Naumannella</taxon>
    </lineage>
</organism>
<reference evidence="2 3" key="1">
    <citation type="submission" date="2019-03" db="EMBL/GenBank/DDBJ databases">
        <title>Genomic Encyclopedia of Archaeal and Bacterial Type Strains, Phase II (KMG-II): from individual species to whole genera.</title>
        <authorList>
            <person name="Goeker M."/>
        </authorList>
    </citation>
    <scope>NUCLEOTIDE SEQUENCE [LARGE SCALE GENOMIC DNA]</scope>
    <source>
        <strain evidence="2 3">DSM 24323</strain>
    </source>
</reference>
<evidence type="ECO:0000313" key="2">
    <source>
        <dbReference type="EMBL" id="TDT30859.1"/>
    </source>
</evidence>
<keyword evidence="3" id="KW-1185">Reference proteome</keyword>
<proteinExistence type="predicted"/>
<accession>A0A4R7J3E4</accession>
<comment type="caution">
    <text evidence="2">The sequence shown here is derived from an EMBL/GenBank/DDBJ whole genome shotgun (WGS) entry which is preliminary data.</text>
</comment>
<dbReference type="Proteomes" id="UP000295371">
    <property type="component" value="Unassembled WGS sequence"/>
</dbReference>
<protein>
    <submittedName>
        <fullName evidence="2">Uncharacterized protein</fullName>
    </submittedName>
</protein>